<gene>
    <name evidence="1" type="ORF">J7561_07785</name>
</gene>
<dbReference type="EMBL" id="JAGIBU010000007">
    <property type="protein sequence ID" value="MBS7825100.1"/>
    <property type="molecule type" value="Genomic_DNA"/>
</dbReference>
<reference evidence="1" key="1">
    <citation type="submission" date="2021-03" db="EMBL/GenBank/DDBJ databases">
        <title>Identification and antibiotic profiling of Wohlfahrtiimonas chitiniclastica, an underestimated human pathogen.</title>
        <authorList>
            <person name="Kopf A."/>
            <person name="Bunk B."/>
            <person name="Coldewey S."/>
            <person name="Gunzer F."/>
            <person name="Riedel T."/>
            <person name="Schroettner P."/>
        </authorList>
    </citation>
    <scope>NUCLEOTIDE SEQUENCE</scope>
    <source>
        <strain evidence="1">DSM 100917</strain>
    </source>
</reference>
<evidence type="ECO:0000313" key="1">
    <source>
        <dbReference type="EMBL" id="MBS7825100.1"/>
    </source>
</evidence>
<dbReference type="Proteomes" id="UP000680020">
    <property type="component" value="Unassembled WGS sequence"/>
</dbReference>
<name>A0AB35BXT1_9GAMM</name>
<evidence type="ECO:0008006" key="3">
    <source>
        <dbReference type="Google" id="ProtNLM"/>
    </source>
</evidence>
<dbReference type="RefSeq" id="WP_213404181.1">
    <property type="nucleotide sequence ID" value="NZ_JAGIBT010000002.1"/>
</dbReference>
<evidence type="ECO:0000313" key="2">
    <source>
        <dbReference type="Proteomes" id="UP000680020"/>
    </source>
</evidence>
<protein>
    <recommendedName>
        <fullName evidence="3">DUF927 domain-containing protein</fullName>
    </recommendedName>
</protein>
<organism evidence="1 2">
    <name type="scientific">Wohlfahrtiimonas chitiniclastica</name>
    <dbReference type="NCBI Taxonomy" id="400946"/>
    <lineage>
        <taxon>Bacteria</taxon>
        <taxon>Pseudomonadati</taxon>
        <taxon>Pseudomonadota</taxon>
        <taxon>Gammaproteobacteria</taxon>
        <taxon>Cardiobacteriales</taxon>
        <taxon>Ignatzschineriaceae</taxon>
        <taxon>Wohlfahrtiimonas</taxon>
    </lineage>
</organism>
<sequence length="596" mass="68045">MSERKGRHNIGSDPELLKNEALVQQCFKQWQMKDSSLAFYVEDHYKTYWCVVDELKLKQGDTIDRSAVKLTAFTKYISLAEIANFAITILYSQVEAGTEECIYYLEIAQSKTKKAKSAFTSKQLSGKSDFKQKVMATLSGAIYLGNTEQLNSIFLDQAPQAKIVKTIPYIGYFSEMNAYVYGDHAIYEGKIYQKNTDDFFVLPHCYVKSTFELSNFTPNTEYQNNWLNDFITVFGDKGLVALTYWVLSLFAEQIRAKYDMFPFLEVTGEAGAGKSLLIEFLWLLVGRSSYEGINPTTSTRVGRSRTLAQVSNLPVVFIEGDINDPNSPNHKQKAFSFEELKPLFNGRSPRVKAVKDHTNITDDEPFKGSVVISQNQKVSGSEAILSRLVYLNFDRSQHNAQSREAASYLARLSVEEVSGFLFYVLKNEQLIMDIVDRTFQSNRDHIMALPNVKMERIGSTHGLMLSGLQALSEILPITDNTKQKVMHFIDQIAIERERDLVSDHPALDQFWDVYEYFESLSKTNDPYRLNHSPKDNEIAINLNEFAAHAKINNQALEDIKLVKKLIEKSVRHPFIEVKTVRSLVTSKPMRCYVFKK</sequence>
<comment type="caution">
    <text evidence="1">The sequence shown here is derived from an EMBL/GenBank/DDBJ whole genome shotgun (WGS) entry which is preliminary data.</text>
</comment>
<accession>A0AB35BXT1</accession>
<proteinExistence type="predicted"/>
<dbReference type="AlphaFoldDB" id="A0AB35BXT1"/>